<feature type="region of interest" description="Disordered" evidence="7">
    <location>
        <begin position="57"/>
        <end position="187"/>
    </location>
</feature>
<dbReference type="Gene3D" id="2.40.128.260">
    <property type="entry name" value="Type IV secretion system, VirB10/TraB/TrbI"/>
    <property type="match status" value="2"/>
</dbReference>
<accession>A0ABS9MN91</accession>
<dbReference type="CDD" id="cd16429">
    <property type="entry name" value="VirB10"/>
    <property type="match status" value="1"/>
</dbReference>
<evidence type="ECO:0000256" key="2">
    <source>
        <dbReference type="ARBA" id="ARBA00010265"/>
    </source>
</evidence>
<gene>
    <name evidence="9" type="primary">virB10</name>
    <name evidence="9" type="ORF">MAF45_01290</name>
</gene>
<dbReference type="RefSeq" id="WP_237977744.1">
    <property type="nucleotide sequence ID" value="NZ_JAKNCT010000001.1"/>
</dbReference>
<proteinExistence type="inferred from homology"/>
<dbReference type="InterPro" id="IPR047695">
    <property type="entry name" value="T4SS_VirB10/PtlG"/>
</dbReference>
<dbReference type="Pfam" id="PF03743">
    <property type="entry name" value="TrbI"/>
    <property type="match status" value="1"/>
</dbReference>
<evidence type="ECO:0000313" key="9">
    <source>
        <dbReference type="EMBL" id="MCG5030089.1"/>
    </source>
</evidence>
<feature type="transmembrane region" description="Helical" evidence="8">
    <location>
        <begin position="30"/>
        <end position="52"/>
    </location>
</feature>
<dbReference type="NCBIfam" id="NF038091">
    <property type="entry name" value="T4SS_VirB10"/>
    <property type="match status" value="1"/>
</dbReference>
<evidence type="ECO:0000256" key="5">
    <source>
        <dbReference type="ARBA" id="ARBA00022989"/>
    </source>
</evidence>
<dbReference type="Proteomes" id="UP001297600">
    <property type="component" value="Unassembled WGS sequence"/>
</dbReference>
<keyword evidence="4 8" id="KW-0812">Transmembrane</keyword>
<comment type="subcellular location">
    <subcellularLocation>
        <location evidence="1">Cell membrane</location>
        <topology evidence="1">Single-pass membrane protein</topology>
    </subcellularLocation>
</comment>
<reference evidence="9 10" key="1">
    <citation type="submission" date="2022-02" db="EMBL/GenBank/DDBJ databases">
        <title>Mesosutterella porci, a novel member of the family Sutterellaceae from pig feces.</title>
        <authorList>
            <person name="Wylensek D."/>
            <person name="Clavel T."/>
        </authorList>
    </citation>
    <scope>NUCLEOTIDE SEQUENCE [LARGE SCALE GENOMIC DNA]</scope>
    <source>
        <strain evidence="10">oilRF-744-wt-GAM-9</strain>
    </source>
</reference>
<dbReference type="InterPro" id="IPR005498">
    <property type="entry name" value="T4SS_VirB10/TraB/TrbI"/>
</dbReference>
<evidence type="ECO:0000256" key="6">
    <source>
        <dbReference type="ARBA" id="ARBA00023136"/>
    </source>
</evidence>
<protein>
    <submittedName>
        <fullName evidence="9">Type IV secretion system protein VirB10</fullName>
    </submittedName>
</protein>
<feature type="compositionally biased region" description="Low complexity" evidence="7">
    <location>
        <begin position="58"/>
        <end position="71"/>
    </location>
</feature>
<keyword evidence="10" id="KW-1185">Reference proteome</keyword>
<dbReference type="InterPro" id="IPR042217">
    <property type="entry name" value="T4SS_VirB10/TrbI"/>
</dbReference>
<comment type="similarity">
    <text evidence="2">Belongs to the TrbI/VirB10 family.</text>
</comment>
<evidence type="ECO:0000256" key="4">
    <source>
        <dbReference type="ARBA" id="ARBA00022692"/>
    </source>
</evidence>
<keyword evidence="5 8" id="KW-1133">Transmembrane helix</keyword>
<name>A0ABS9MN91_9BURK</name>
<sequence length="394" mass="40362">MKAEDEKAEKPLADQAGVTHLDAKARNLRAAAAAAAAVAVLGAAAGVVFWKWEGRGGAATPAASSGADAGALETSSRTLKIEPLPESALAPGRDARIKPASSPAAGEPSPGEKAAQGARTRAAAPDPVRVPSIREAAGREAPEADPRFTSPLEAGTGIAPGGQAASGNRLGGKAASAPAPQDTDARLRGTFAPGARAGMVRGRSLRIARGTAIECLLTTRIDTTVPGPAACVIPRDVYSEDGRTLLLEKGSKAFGEYRGAVQHGLARIFLLWTRIETPSGVAVNLNSPAADALGGAGLDGTVDRHWWERFGSALLFSLVSDAFDFGVARETDANGGVNYYANTSESMSGLIAEAMRHAGDIPPTLTRAQGTRLTIIAARDLDFSGVYAGGETQP</sequence>
<keyword evidence="3" id="KW-1003">Cell membrane</keyword>
<feature type="compositionally biased region" description="Basic and acidic residues" evidence="7">
    <location>
        <begin position="136"/>
        <end position="146"/>
    </location>
</feature>
<dbReference type="EMBL" id="JAKNCT010000001">
    <property type="protein sequence ID" value="MCG5030089.1"/>
    <property type="molecule type" value="Genomic_DNA"/>
</dbReference>
<keyword evidence="6 8" id="KW-0472">Membrane</keyword>
<evidence type="ECO:0000256" key="8">
    <source>
        <dbReference type="SAM" id="Phobius"/>
    </source>
</evidence>
<feature type="compositionally biased region" description="Low complexity" evidence="7">
    <location>
        <begin position="99"/>
        <end position="124"/>
    </location>
</feature>
<evidence type="ECO:0000256" key="7">
    <source>
        <dbReference type="SAM" id="MobiDB-lite"/>
    </source>
</evidence>
<organism evidence="9 10">
    <name type="scientific">Mesosutterella porci</name>
    <dbReference type="NCBI Taxonomy" id="2915351"/>
    <lineage>
        <taxon>Bacteria</taxon>
        <taxon>Pseudomonadati</taxon>
        <taxon>Pseudomonadota</taxon>
        <taxon>Betaproteobacteria</taxon>
        <taxon>Burkholderiales</taxon>
        <taxon>Sutterellaceae</taxon>
        <taxon>Mesosutterella</taxon>
    </lineage>
</organism>
<evidence type="ECO:0000313" key="10">
    <source>
        <dbReference type="Proteomes" id="UP001297600"/>
    </source>
</evidence>
<comment type="caution">
    <text evidence="9">The sequence shown here is derived from an EMBL/GenBank/DDBJ whole genome shotgun (WGS) entry which is preliminary data.</text>
</comment>
<evidence type="ECO:0000256" key="1">
    <source>
        <dbReference type="ARBA" id="ARBA00004162"/>
    </source>
</evidence>
<evidence type="ECO:0000256" key="3">
    <source>
        <dbReference type="ARBA" id="ARBA00022475"/>
    </source>
</evidence>